<dbReference type="GO" id="GO:0016491">
    <property type="term" value="F:oxidoreductase activity"/>
    <property type="evidence" value="ECO:0007669"/>
    <property type="project" value="UniProtKB-KW"/>
</dbReference>
<dbReference type="SUPFAM" id="SSF51197">
    <property type="entry name" value="Clavaminate synthase-like"/>
    <property type="match status" value="1"/>
</dbReference>
<gene>
    <name evidence="2" type="ORF">BDV23DRAFT_193885</name>
</gene>
<dbReference type="OrthoDB" id="2117718at2759"/>
<name>A0A5N7C8L3_PETAA</name>
<reference evidence="2" key="1">
    <citation type="submission" date="2019-04" db="EMBL/GenBank/DDBJ databases">
        <title>Friends and foes A comparative genomics studyof 23 Aspergillus species from section Flavi.</title>
        <authorList>
            <consortium name="DOE Joint Genome Institute"/>
            <person name="Kjaerbolling I."/>
            <person name="Vesth T."/>
            <person name="Frisvad J.C."/>
            <person name="Nybo J.L."/>
            <person name="Theobald S."/>
            <person name="Kildgaard S."/>
            <person name="Isbrandt T."/>
            <person name="Kuo A."/>
            <person name="Sato A."/>
            <person name="Lyhne E.K."/>
            <person name="Kogle M.E."/>
            <person name="Wiebenga A."/>
            <person name="Kun R.S."/>
            <person name="Lubbers R.J."/>
            <person name="Makela M.R."/>
            <person name="Barry K."/>
            <person name="Chovatia M."/>
            <person name="Clum A."/>
            <person name="Daum C."/>
            <person name="Haridas S."/>
            <person name="He G."/>
            <person name="LaButti K."/>
            <person name="Lipzen A."/>
            <person name="Mondo S."/>
            <person name="Riley R."/>
            <person name="Salamov A."/>
            <person name="Simmons B.A."/>
            <person name="Magnuson J.K."/>
            <person name="Henrissat B."/>
            <person name="Mortensen U.H."/>
            <person name="Larsen T.O."/>
            <person name="Devries R.P."/>
            <person name="Grigoriev I.V."/>
            <person name="Machida M."/>
            <person name="Baker S.E."/>
            <person name="Andersen M.R."/>
        </authorList>
    </citation>
    <scope>NUCLEOTIDE SEQUENCE [LARGE SCALE GENOMIC DNA]</scope>
    <source>
        <strain evidence="2">IBT 14317</strain>
    </source>
</reference>
<organism evidence="2">
    <name type="scientific">Petromyces alliaceus</name>
    <name type="common">Aspergillus alliaceus</name>
    <dbReference type="NCBI Taxonomy" id="209559"/>
    <lineage>
        <taxon>Eukaryota</taxon>
        <taxon>Fungi</taxon>
        <taxon>Dikarya</taxon>
        <taxon>Ascomycota</taxon>
        <taxon>Pezizomycotina</taxon>
        <taxon>Eurotiomycetes</taxon>
        <taxon>Eurotiomycetidae</taxon>
        <taxon>Eurotiales</taxon>
        <taxon>Aspergillaceae</taxon>
        <taxon>Aspergillus</taxon>
        <taxon>Aspergillus subgen. Circumdati</taxon>
    </lineage>
</organism>
<proteinExistence type="predicted"/>
<evidence type="ECO:0000256" key="1">
    <source>
        <dbReference type="ARBA" id="ARBA00023002"/>
    </source>
</evidence>
<dbReference type="SUPFAM" id="SSF56059">
    <property type="entry name" value="Glutathione synthetase ATP-binding domain-like"/>
    <property type="match status" value="1"/>
</dbReference>
<accession>A0A5N7C8L3</accession>
<dbReference type="Proteomes" id="UP000326877">
    <property type="component" value="Unassembled WGS sequence"/>
</dbReference>
<protein>
    <submittedName>
        <fullName evidence="2">Clavaminate synthase-like protein</fullName>
    </submittedName>
</protein>
<sequence length="715" mass="80161">MKLPTPQPLQQVHVSLNTGDYEPVATYDSKKATYLQDQEAIQESLTRLCSANSWHKSSRAACSPRPVLVSAEHQRQWRELHEALVLAITDIVERWWADPAARFAERMPLEPEEEELLRWIDSQVPDSLPPYRECRGSWRPDFLVEEDSSGESPVPVENFRISEINARFSFNGLMYAASGQQAFHEMGICGGRNGLVGGTDPANMIDGLFNLFQPSLPLHLLKGAEAGIDIHMVVDFLQRHLGITPRFITPADLRLLPDPESKGGYKLCCVAERPESVNTTAPPSPLIYHGGEILEEIQQVGLELHQREFHALQPEMLRQISLRCFNDMRTILLVHDKRMLGIVKQELDSLVARNILSPAQAKTLDRGIPDTILPGSLELHQLIGHSKELPELKNEYLLKPIRSGKGDGIVFGEDLSSTEWVARLQQLRASQLSAGGGTCIIQRKVNQILYDVVLRPTGAKTSHITEVSNSLRKSGILKVSLQFKDDNSHYLKNLILGLHKYYGHGLPITHSASRGWFWDIRPNSTTFQTPTHQARSETMQEFPWHTDCSYEEAPPRYFALQVLREDRCGGGTLSVMNVGKLSSLLSPTTCAALLRPEFRIDVPPEFVKSDAKRQIIGSLLASDVSGVPSMVRFREDIVTPLSIEAAAALAELKSCLLGLEVQSETLHLTPECLPQGSVVLMDNCRWLHARNEVRDPARHLRRVRWDPRSFSSICI</sequence>
<dbReference type="InterPro" id="IPR042098">
    <property type="entry name" value="TauD-like_sf"/>
</dbReference>
<keyword evidence="1" id="KW-0560">Oxidoreductase</keyword>
<dbReference type="AlphaFoldDB" id="A0A5N7C8L3"/>
<dbReference type="EMBL" id="ML735256">
    <property type="protein sequence ID" value="KAE8390319.1"/>
    <property type="molecule type" value="Genomic_DNA"/>
</dbReference>
<evidence type="ECO:0000313" key="2">
    <source>
        <dbReference type="EMBL" id="KAE8390319.1"/>
    </source>
</evidence>
<dbReference type="Gene3D" id="3.60.130.10">
    <property type="entry name" value="Clavaminate synthase-like"/>
    <property type="match status" value="1"/>
</dbReference>